<keyword evidence="4" id="KW-1185">Reference proteome</keyword>
<keyword evidence="1" id="KW-0732">Signal</keyword>
<accession>A0A8E6B463</accession>
<dbReference type="Gene3D" id="2.40.128.630">
    <property type="match status" value="1"/>
</dbReference>
<dbReference type="Gene3D" id="2.130.10.10">
    <property type="entry name" value="YVTN repeat-like/Quinoprotein amine dehydrogenase"/>
    <property type="match status" value="1"/>
</dbReference>
<dbReference type="InterPro" id="IPR018391">
    <property type="entry name" value="PQQ_b-propeller_rpt"/>
</dbReference>
<protein>
    <submittedName>
        <fullName evidence="3">PQQ-like beta-propeller repeat protein</fullName>
    </submittedName>
</protein>
<organism evidence="3 4">
    <name type="scientific">Telmatocola sphagniphila</name>
    <dbReference type="NCBI Taxonomy" id="1123043"/>
    <lineage>
        <taxon>Bacteria</taxon>
        <taxon>Pseudomonadati</taxon>
        <taxon>Planctomycetota</taxon>
        <taxon>Planctomycetia</taxon>
        <taxon>Gemmatales</taxon>
        <taxon>Gemmataceae</taxon>
    </lineage>
</organism>
<name>A0A8E6B463_9BACT</name>
<gene>
    <name evidence="3" type="ORF">KIH39_14295</name>
</gene>
<dbReference type="InterPro" id="IPR015943">
    <property type="entry name" value="WD40/YVTN_repeat-like_dom_sf"/>
</dbReference>
<dbReference type="PANTHER" id="PTHR34512:SF30">
    <property type="entry name" value="OUTER MEMBRANE PROTEIN ASSEMBLY FACTOR BAMB"/>
    <property type="match status" value="1"/>
</dbReference>
<feature type="signal peptide" evidence="1">
    <location>
        <begin position="1"/>
        <end position="24"/>
    </location>
</feature>
<evidence type="ECO:0000259" key="2">
    <source>
        <dbReference type="Pfam" id="PF13360"/>
    </source>
</evidence>
<evidence type="ECO:0000256" key="1">
    <source>
        <dbReference type="SAM" id="SignalP"/>
    </source>
</evidence>
<dbReference type="KEGG" id="tsph:KIH39_14295"/>
<feature type="domain" description="Pyrrolo-quinoline quinone repeat" evidence="2">
    <location>
        <begin position="123"/>
        <end position="370"/>
    </location>
</feature>
<dbReference type="InterPro" id="IPR002372">
    <property type="entry name" value="PQQ_rpt_dom"/>
</dbReference>
<dbReference type="PANTHER" id="PTHR34512">
    <property type="entry name" value="CELL SURFACE PROTEIN"/>
    <property type="match status" value="1"/>
</dbReference>
<dbReference type="Pfam" id="PF13360">
    <property type="entry name" value="PQQ_2"/>
    <property type="match status" value="1"/>
</dbReference>
<evidence type="ECO:0000313" key="4">
    <source>
        <dbReference type="Proteomes" id="UP000676194"/>
    </source>
</evidence>
<dbReference type="InterPro" id="IPR011047">
    <property type="entry name" value="Quinoprotein_ADH-like_sf"/>
</dbReference>
<dbReference type="AlphaFoldDB" id="A0A8E6B463"/>
<reference evidence="3" key="1">
    <citation type="submission" date="2021-05" db="EMBL/GenBank/DDBJ databases">
        <title>Complete genome sequence of the cellulolytic planctomycete Telmatocola sphagniphila SP2T and characterization of the first cellulase from planctomycetes.</title>
        <authorList>
            <person name="Rakitin A.L."/>
            <person name="Beletsky A.V."/>
            <person name="Naumoff D.G."/>
            <person name="Kulichevskaya I.S."/>
            <person name="Mardanov A.V."/>
            <person name="Ravin N.V."/>
            <person name="Dedysh S.N."/>
        </authorList>
    </citation>
    <scope>NUCLEOTIDE SEQUENCE</scope>
    <source>
        <strain evidence="3">SP2T</strain>
    </source>
</reference>
<dbReference type="EMBL" id="CP074694">
    <property type="protein sequence ID" value="QVL30035.1"/>
    <property type="molecule type" value="Genomic_DNA"/>
</dbReference>
<feature type="chain" id="PRO_5034672015" evidence="1">
    <location>
        <begin position="25"/>
        <end position="448"/>
    </location>
</feature>
<sequence>MQEKIVRKILGLIGILLFSTAVKAQDFATEKLANWHHWRGPFTNGNAAPDADPPTKWNADGQNIQWKFPLTGRGSATPVIWGNKIFILSAIKTDRLAAPSELPKVAGQFEKKTEAPQNYYKFLVTCLDRKTGQPIWERLAAEKVPHEGHHETHSYAAGSPTTDGQRLYVSFGSFGIYCYDLNGKLLWSRDLGRLNTRLGWGEAVSPVIHGDNLLLNWDQESNSALYCLDARTGETRWKTERDEKTTWTTPLIVDFDGGTQVILNGTTKIRSHDLKTGKVLWSCGGMTINPIPSALRFKDMAVIMSGYRGSMAVAVPLSAQGEQDPSKLSWKYGKGTPYVPSPVLVKDRIYFTETNTGLLTALDAQTGKPVFEKFRLPSITSMYASPIYAGGRLYFCDRAGTTVIVKPGDEVEVLAVNKLGETIDSSPVAVGKSLYLRGDKNLFCIETK</sequence>
<dbReference type="SMART" id="SM00564">
    <property type="entry name" value="PQQ"/>
    <property type="match status" value="4"/>
</dbReference>
<dbReference type="SUPFAM" id="SSF50998">
    <property type="entry name" value="Quinoprotein alcohol dehydrogenase-like"/>
    <property type="match status" value="1"/>
</dbReference>
<proteinExistence type="predicted"/>
<dbReference type="Proteomes" id="UP000676194">
    <property type="component" value="Chromosome"/>
</dbReference>
<evidence type="ECO:0000313" key="3">
    <source>
        <dbReference type="EMBL" id="QVL30035.1"/>
    </source>
</evidence>